<evidence type="ECO:0000259" key="5">
    <source>
        <dbReference type="PROSITE" id="PS51898"/>
    </source>
</evidence>
<protein>
    <recommendedName>
        <fullName evidence="5">Tyr recombinase domain-containing protein</fullName>
    </recommendedName>
</protein>
<dbReference type="Gene3D" id="1.10.150.130">
    <property type="match status" value="1"/>
</dbReference>
<dbReference type="Pfam" id="PF26003">
    <property type="entry name" value="Integrase_N_phage"/>
    <property type="match status" value="1"/>
</dbReference>
<organism evidence="6 7">
    <name type="scientific">Gulosibacter molinativorax</name>
    <dbReference type="NCBI Taxonomy" id="256821"/>
    <lineage>
        <taxon>Bacteria</taxon>
        <taxon>Bacillati</taxon>
        <taxon>Actinomycetota</taxon>
        <taxon>Actinomycetes</taxon>
        <taxon>Micrococcales</taxon>
        <taxon>Microbacteriaceae</taxon>
        <taxon>Gulosibacter</taxon>
    </lineage>
</organism>
<evidence type="ECO:0000256" key="1">
    <source>
        <dbReference type="ARBA" id="ARBA00008857"/>
    </source>
</evidence>
<evidence type="ECO:0000256" key="3">
    <source>
        <dbReference type="ARBA" id="ARBA00023172"/>
    </source>
</evidence>
<name>A0ABT7CA23_9MICO</name>
<dbReference type="PROSITE" id="PS51898">
    <property type="entry name" value="TYR_RECOMBINASE"/>
    <property type="match status" value="1"/>
</dbReference>
<dbReference type="InterPro" id="IPR058717">
    <property type="entry name" value="Phage_L5_Integrase_N"/>
</dbReference>
<dbReference type="EMBL" id="PXVD01000019">
    <property type="protein sequence ID" value="MDJ1372066.1"/>
    <property type="molecule type" value="Genomic_DNA"/>
</dbReference>
<evidence type="ECO:0000313" key="6">
    <source>
        <dbReference type="EMBL" id="MDJ1372066.1"/>
    </source>
</evidence>
<reference evidence="6" key="2">
    <citation type="journal article" date="2022" name="Sci. Rep.">
        <title>In silico prediction of the enzymes involved in the degradation of the herbicide molinate by Gulosibacter molinativorax ON4T.</title>
        <authorList>
            <person name="Lopes A.R."/>
            <person name="Bunin E."/>
            <person name="Viana A.T."/>
            <person name="Froufe H."/>
            <person name="Munoz-Merida A."/>
            <person name="Pinho D."/>
            <person name="Figueiredo J."/>
            <person name="Barroso C."/>
            <person name="Vaz-Moreira I."/>
            <person name="Bellanger X."/>
            <person name="Egas C."/>
            <person name="Nunes O.C."/>
        </authorList>
    </citation>
    <scope>NUCLEOTIDE SEQUENCE</scope>
    <source>
        <strain evidence="6">ON4</strain>
    </source>
</reference>
<accession>A0ABT7CA23</accession>
<keyword evidence="7" id="KW-1185">Reference proteome</keyword>
<evidence type="ECO:0000313" key="7">
    <source>
        <dbReference type="Proteomes" id="UP001170379"/>
    </source>
</evidence>
<dbReference type="RefSeq" id="WP_026937260.1">
    <property type="nucleotide sequence ID" value="NZ_CP028426.1"/>
</dbReference>
<dbReference type="Gene3D" id="1.10.443.10">
    <property type="entry name" value="Intergrase catalytic core"/>
    <property type="match status" value="1"/>
</dbReference>
<dbReference type="InterPro" id="IPR011010">
    <property type="entry name" value="DNA_brk_join_enz"/>
</dbReference>
<feature type="region of interest" description="Disordered" evidence="4">
    <location>
        <begin position="421"/>
        <end position="448"/>
    </location>
</feature>
<comment type="similarity">
    <text evidence="1">Belongs to the 'phage' integrase family.</text>
</comment>
<dbReference type="InterPro" id="IPR013762">
    <property type="entry name" value="Integrase-like_cat_sf"/>
</dbReference>
<comment type="caution">
    <text evidence="6">The sequence shown here is derived from an EMBL/GenBank/DDBJ whole genome shotgun (WGS) entry which is preliminary data.</text>
</comment>
<dbReference type="Pfam" id="PF00589">
    <property type="entry name" value="Phage_integrase"/>
    <property type="match status" value="1"/>
</dbReference>
<feature type="compositionally biased region" description="Basic and acidic residues" evidence="4">
    <location>
        <begin position="424"/>
        <end position="435"/>
    </location>
</feature>
<gene>
    <name evidence="6" type="ORF">C7K25_11915</name>
</gene>
<evidence type="ECO:0000256" key="4">
    <source>
        <dbReference type="SAM" id="MobiDB-lite"/>
    </source>
</evidence>
<reference evidence="6" key="1">
    <citation type="submission" date="2018-03" db="EMBL/GenBank/DDBJ databases">
        <authorList>
            <person name="Nunes O.C."/>
            <person name="Lopes A.R."/>
            <person name="Froufe H."/>
            <person name="Munoz-Merida A."/>
            <person name="Barroso C."/>
            <person name="Egas C."/>
        </authorList>
    </citation>
    <scope>NUCLEOTIDE SEQUENCE</scope>
    <source>
        <strain evidence="6">ON4</strain>
    </source>
</reference>
<sequence>MPEDETTGDTEKRAYRAGRRSFGAIEKRGKRFRARYVGPDGQTYTAPTTFTTKTDADGWLSKQRGAIESGKWKSPKQQKSEIFGAYAATWIEQRTTADGAPLRAKTRSEYRRYLDKSLHEFTADPIAGITPARVRAWHTKRAKEAPTGAAREVAFLRSVLSTAIEDGVIEKNPVQGKQTKTSAGVEHRPPTLEELAQLVQAMPELWRAAVVIAAYGGLRLSEWRALRRSDLRFDAEAGRFEISVNRQAQRVTKDSDDLTQEAAELDARNAKETAAAEMEGRPARLERLVRSSWEVGDPKSREGRRVVTLPAHLAPMIQAHLDAHAAAGPDGLLFQPGGDAEFIDDQRFNRPWNEARDAVGVRGEVREHDLRAFAATAFAQSGATLKETQAFLGHSTVAAAMTYQALTGREAELADRMPALPEVPAKEKEKKKTEGGEVVQITEVRKEA</sequence>
<dbReference type="InterPro" id="IPR050090">
    <property type="entry name" value="Tyrosine_recombinase_XerCD"/>
</dbReference>
<dbReference type="SUPFAM" id="SSF56349">
    <property type="entry name" value="DNA breaking-rejoining enzymes"/>
    <property type="match status" value="1"/>
</dbReference>
<dbReference type="PANTHER" id="PTHR30349:SF64">
    <property type="entry name" value="PROPHAGE INTEGRASE INTD-RELATED"/>
    <property type="match status" value="1"/>
</dbReference>
<proteinExistence type="inferred from homology"/>
<feature type="region of interest" description="Disordered" evidence="4">
    <location>
        <begin position="1"/>
        <end position="20"/>
    </location>
</feature>
<dbReference type="Proteomes" id="UP001170379">
    <property type="component" value="Unassembled WGS sequence"/>
</dbReference>
<keyword evidence="2" id="KW-0238">DNA-binding</keyword>
<dbReference type="InterPro" id="IPR010998">
    <property type="entry name" value="Integrase_recombinase_N"/>
</dbReference>
<dbReference type="InterPro" id="IPR002104">
    <property type="entry name" value="Integrase_catalytic"/>
</dbReference>
<feature type="domain" description="Tyr recombinase" evidence="5">
    <location>
        <begin position="185"/>
        <end position="418"/>
    </location>
</feature>
<evidence type="ECO:0000256" key="2">
    <source>
        <dbReference type="ARBA" id="ARBA00023125"/>
    </source>
</evidence>
<dbReference type="PANTHER" id="PTHR30349">
    <property type="entry name" value="PHAGE INTEGRASE-RELATED"/>
    <property type="match status" value="1"/>
</dbReference>
<keyword evidence="3" id="KW-0233">DNA recombination</keyword>